<reference evidence="2" key="1">
    <citation type="submission" date="2022-10" db="EMBL/GenBank/DDBJ databases">
        <authorList>
            <person name="Chen Y."/>
            <person name="Dougan E. K."/>
            <person name="Chan C."/>
            <person name="Rhodes N."/>
            <person name="Thang M."/>
        </authorList>
    </citation>
    <scope>NUCLEOTIDE SEQUENCE</scope>
</reference>
<keyword evidence="1" id="KW-0812">Transmembrane</keyword>
<dbReference type="AlphaFoldDB" id="A0A9P1FXA9"/>
<name>A0A9P1FXA9_9DINO</name>
<keyword evidence="1" id="KW-1133">Transmembrane helix</keyword>
<organism evidence="2">
    <name type="scientific">Cladocopium goreaui</name>
    <dbReference type="NCBI Taxonomy" id="2562237"/>
    <lineage>
        <taxon>Eukaryota</taxon>
        <taxon>Sar</taxon>
        <taxon>Alveolata</taxon>
        <taxon>Dinophyceae</taxon>
        <taxon>Suessiales</taxon>
        <taxon>Symbiodiniaceae</taxon>
        <taxon>Cladocopium</taxon>
    </lineage>
</organism>
<evidence type="ECO:0000313" key="3">
    <source>
        <dbReference type="EMBL" id="CAL1143500.1"/>
    </source>
</evidence>
<keyword evidence="4" id="KW-0687">Ribonucleoprotein</keyword>
<evidence type="ECO:0000256" key="1">
    <source>
        <dbReference type="SAM" id="Phobius"/>
    </source>
</evidence>
<keyword evidence="1" id="KW-0472">Membrane</keyword>
<dbReference type="Proteomes" id="UP001152797">
    <property type="component" value="Unassembled WGS sequence"/>
</dbReference>
<reference evidence="3" key="2">
    <citation type="submission" date="2024-04" db="EMBL/GenBank/DDBJ databases">
        <authorList>
            <person name="Chen Y."/>
            <person name="Shah S."/>
            <person name="Dougan E. K."/>
            <person name="Thang M."/>
            <person name="Chan C."/>
        </authorList>
    </citation>
    <scope>NUCLEOTIDE SEQUENCE [LARGE SCALE GENOMIC DNA]</scope>
</reference>
<sequence>MLDCFGSGISVYVASVLTFVRAFAFLCAVDAHQNLMVAGTSLGANLQVFATCLALAGDTPSETTEESGNHFFFCFLSFFHAVEVPVLIMANFGLHWGFGHYVQRFAHYLVACLAFDCFILCLLPLGSDMCSALANPYVLQSGRIFVCGFINAAYGFWAIVFLFFEIQLVRQVSLQAHLVEQGEYAELLRYERKPADMNRFAAG</sequence>
<dbReference type="EMBL" id="CAMXCT030001443">
    <property type="protein sequence ID" value="CAL4777437.1"/>
    <property type="molecule type" value="Genomic_DNA"/>
</dbReference>
<feature type="transmembrane region" description="Helical" evidence="1">
    <location>
        <begin position="137"/>
        <end position="164"/>
    </location>
</feature>
<dbReference type="EMBL" id="CAMXCT020001443">
    <property type="protein sequence ID" value="CAL1143500.1"/>
    <property type="molecule type" value="Genomic_DNA"/>
</dbReference>
<dbReference type="EMBL" id="CAMXCT010001443">
    <property type="protein sequence ID" value="CAI3990125.1"/>
    <property type="molecule type" value="Genomic_DNA"/>
</dbReference>
<feature type="transmembrane region" description="Helical" evidence="1">
    <location>
        <begin position="105"/>
        <end position="125"/>
    </location>
</feature>
<dbReference type="OrthoDB" id="417467at2759"/>
<evidence type="ECO:0000313" key="2">
    <source>
        <dbReference type="EMBL" id="CAI3990125.1"/>
    </source>
</evidence>
<protein>
    <submittedName>
        <fullName evidence="4">28 kDa ribonucleoprotein, chloroplastic</fullName>
    </submittedName>
</protein>
<evidence type="ECO:0000313" key="4">
    <source>
        <dbReference type="EMBL" id="CAL4777437.1"/>
    </source>
</evidence>
<feature type="transmembrane region" description="Helical" evidence="1">
    <location>
        <begin position="6"/>
        <end position="28"/>
    </location>
</feature>
<feature type="transmembrane region" description="Helical" evidence="1">
    <location>
        <begin position="69"/>
        <end position="93"/>
    </location>
</feature>
<dbReference type="GO" id="GO:1990904">
    <property type="term" value="C:ribonucleoprotein complex"/>
    <property type="evidence" value="ECO:0007669"/>
    <property type="project" value="UniProtKB-KW"/>
</dbReference>
<feature type="transmembrane region" description="Helical" evidence="1">
    <location>
        <begin position="35"/>
        <end position="57"/>
    </location>
</feature>
<proteinExistence type="predicted"/>
<evidence type="ECO:0000313" key="5">
    <source>
        <dbReference type="Proteomes" id="UP001152797"/>
    </source>
</evidence>
<comment type="caution">
    <text evidence="2">The sequence shown here is derived from an EMBL/GenBank/DDBJ whole genome shotgun (WGS) entry which is preliminary data.</text>
</comment>
<gene>
    <name evidence="2" type="ORF">C1SCF055_LOCUS17143</name>
</gene>
<accession>A0A9P1FXA9</accession>
<keyword evidence="5" id="KW-1185">Reference proteome</keyword>